<keyword evidence="2" id="KW-1185">Reference proteome</keyword>
<dbReference type="EMBL" id="JAPFFF010000020">
    <property type="protein sequence ID" value="KAK8857403.1"/>
    <property type="molecule type" value="Genomic_DNA"/>
</dbReference>
<protein>
    <submittedName>
        <fullName evidence="1">Uncharacterized protein</fullName>
    </submittedName>
</protein>
<proteinExistence type="predicted"/>
<dbReference type="Proteomes" id="UP001470230">
    <property type="component" value="Unassembled WGS sequence"/>
</dbReference>
<evidence type="ECO:0000313" key="1">
    <source>
        <dbReference type="EMBL" id="KAK8857403.1"/>
    </source>
</evidence>
<accession>A0ABR2I5Z4</accession>
<comment type="caution">
    <text evidence="1">The sequence shown here is derived from an EMBL/GenBank/DDBJ whole genome shotgun (WGS) entry which is preliminary data.</text>
</comment>
<reference evidence="1 2" key="1">
    <citation type="submission" date="2024-04" db="EMBL/GenBank/DDBJ databases">
        <title>Tritrichomonas musculus Genome.</title>
        <authorList>
            <person name="Alves-Ferreira E."/>
            <person name="Grigg M."/>
            <person name="Lorenzi H."/>
            <person name="Galac M."/>
        </authorList>
    </citation>
    <scope>NUCLEOTIDE SEQUENCE [LARGE SCALE GENOMIC DNA]</scope>
    <source>
        <strain evidence="1 2">EAF2021</strain>
    </source>
</reference>
<evidence type="ECO:0000313" key="2">
    <source>
        <dbReference type="Proteomes" id="UP001470230"/>
    </source>
</evidence>
<name>A0ABR2I5Z4_9EUKA</name>
<gene>
    <name evidence="1" type="ORF">M9Y10_015808</name>
</gene>
<organism evidence="1 2">
    <name type="scientific">Tritrichomonas musculus</name>
    <dbReference type="NCBI Taxonomy" id="1915356"/>
    <lineage>
        <taxon>Eukaryota</taxon>
        <taxon>Metamonada</taxon>
        <taxon>Parabasalia</taxon>
        <taxon>Tritrichomonadida</taxon>
        <taxon>Tritrichomonadidae</taxon>
        <taxon>Tritrichomonas</taxon>
    </lineage>
</organism>
<sequence>MFKTVTNSIEKLKQFIRKDANIYFIEISQENNESKMIDWCQFLSFVSHITVLCSEEEPNQEQFEKFNRFLLTQYSSADLIICSPVTDKLSELNGKPYLSIDINSLNENVLKDAIFNLIVQKRMLFMTPETVSKYSYNVISKKMKNKLQTNKENFYEESMSNYAYQKKSEAIEYFHKLLQGYKNSIYLKAKSSENFESFKFQEHLSILIDKSLKFHFLNIYSELWTKKDVLDIAIIIRNEISNDFEAEIKDIKPIEPLCILYSLVKSGINESSYLQAQKLADEISKTKSIFQLKNPKISSDLNPESIHNFEKNVIDEHNRVIKTAFAKEEMQQEKESIAQEFNNFFEQNPTASDEEYKSFYNNMKSKYCSDENPFISNYFDNMSKVRPASIQMESSIEHEPLVDQISQQEDYQNIKSNQDEEQKPVIPEVNDNEEITIKIDQKSFSNAHINVQPERIKTNIDMNRTCHELFEIVKNLFTLNMIPFYMTRIANNSNNDPIEIQVFNDLNPISTLNSHYFTVYYGETVYSTKTFIESLTNARTIRISDDFIIKTNSTSSNYKVTFPANHNGWFNVSFNITNDSPTRNTDKALIILTLNNEETSYLQEGNALLHRYLQGDTWITDEQEVFLSFPDCKKAIFLLNHCSDHKIEPRDTKLESLIPENCKNGNFSRDWEGMNADQSFPRGGRPYYVPIGYLSVGIKVNSFDENTCVAFHGTKALSVSGIVMNGFKTPKEYKGVFEGHIKLDREVYGIKDFANAIFVSPSIKYSSMYGKSEIIASGPDGCCVASGHIEQNKIRILILQVRVKPNAFSINENTTLSSFKDSHYEDGELEWRIGNSSDLFPYRLLYKHVTPDDFYSSLSSI</sequence>